<keyword evidence="3" id="KW-0238">DNA-binding</keyword>
<comment type="caution">
    <text evidence="6">The sequence shown here is derived from an EMBL/GenBank/DDBJ whole genome shotgun (WGS) entry which is preliminary data.</text>
</comment>
<evidence type="ECO:0000313" key="7">
    <source>
        <dbReference type="Proteomes" id="UP001057868"/>
    </source>
</evidence>
<feature type="domain" description="HTH merR-type" evidence="5">
    <location>
        <begin position="3"/>
        <end position="72"/>
    </location>
</feature>
<dbReference type="InterPro" id="IPR029441">
    <property type="entry name" value="Cass2"/>
</dbReference>
<keyword evidence="2" id="KW-0805">Transcription regulation</keyword>
<reference evidence="6" key="1">
    <citation type="journal article" date="2023" name="Int. J. Syst. Evol. Microbiol.">
        <title>&lt;i&gt;Clostridium folliculivorans&lt;/i&gt; sp. nov., isolated from soil samples of an organic paddy in Japan.</title>
        <authorList>
            <person name="Tazawa J."/>
            <person name="Kobayashi H."/>
            <person name="Tanizawa Y."/>
            <person name="Uchino A."/>
            <person name="Tanaka F."/>
            <person name="Urashima Y."/>
            <person name="Miura S."/>
            <person name="Sakamoto M."/>
            <person name="Ohkuma M."/>
            <person name="Tohno M."/>
        </authorList>
    </citation>
    <scope>NUCLEOTIDE SEQUENCE</scope>
    <source>
        <strain evidence="6">D1-1</strain>
    </source>
</reference>
<dbReference type="Pfam" id="PF14526">
    <property type="entry name" value="Cass2"/>
    <property type="match status" value="1"/>
</dbReference>
<dbReference type="Proteomes" id="UP001057868">
    <property type="component" value="Unassembled WGS sequence"/>
</dbReference>
<dbReference type="InterPro" id="IPR000551">
    <property type="entry name" value="MerR-type_HTH_dom"/>
</dbReference>
<protein>
    <submittedName>
        <fullName evidence="6">MerR family transcriptional regulator</fullName>
    </submittedName>
</protein>
<dbReference type="GO" id="GO:0003677">
    <property type="term" value="F:DNA binding"/>
    <property type="evidence" value="ECO:0007669"/>
    <property type="project" value="UniProtKB-KW"/>
</dbReference>
<evidence type="ECO:0000256" key="4">
    <source>
        <dbReference type="ARBA" id="ARBA00023163"/>
    </source>
</evidence>
<dbReference type="PROSITE" id="PS50937">
    <property type="entry name" value="HTH_MERR_2"/>
    <property type="match status" value="1"/>
</dbReference>
<evidence type="ECO:0000256" key="1">
    <source>
        <dbReference type="ARBA" id="ARBA00022491"/>
    </source>
</evidence>
<name>A0A9W5Y4W4_9CLOT</name>
<organism evidence="6 7">
    <name type="scientific">Clostridium folliculivorans</name>
    <dbReference type="NCBI Taxonomy" id="2886038"/>
    <lineage>
        <taxon>Bacteria</taxon>
        <taxon>Bacillati</taxon>
        <taxon>Bacillota</taxon>
        <taxon>Clostridia</taxon>
        <taxon>Eubacteriales</taxon>
        <taxon>Clostridiaceae</taxon>
        <taxon>Clostridium</taxon>
    </lineage>
</organism>
<dbReference type="Pfam" id="PF13411">
    <property type="entry name" value="MerR_1"/>
    <property type="match status" value="1"/>
</dbReference>
<evidence type="ECO:0000259" key="5">
    <source>
        <dbReference type="PROSITE" id="PS50937"/>
    </source>
</evidence>
<dbReference type="Gene3D" id="1.10.1660.10">
    <property type="match status" value="1"/>
</dbReference>
<dbReference type="InterPro" id="IPR009061">
    <property type="entry name" value="DNA-bd_dom_put_sf"/>
</dbReference>
<dbReference type="GO" id="GO:0003700">
    <property type="term" value="F:DNA-binding transcription factor activity"/>
    <property type="evidence" value="ECO:0007669"/>
    <property type="project" value="InterPro"/>
</dbReference>
<gene>
    <name evidence="6" type="ORF">CFOLD11_34710</name>
</gene>
<evidence type="ECO:0000256" key="3">
    <source>
        <dbReference type="ARBA" id="ARBA00023125"/>
    </source>
</evidence>
<dbReference type="SUPFAM" id="SSF46955">
    <property type="entry name" value="Putative DNA-binding domain"/>
    <property type="match status" value="1"/>
</dbReference>
<dbReference type="InterPro" id="IPR047057">
    <property type="entry name" value="MerR_fam"/>
</dbReference>
<dbReference type="InterPro" id="IPR011256">
    <property type="entry name" value="Reg_factor_effector_dom_sf"/>
</dbReference>
<keyword evidence="7" id="KW-1185">Reference proteome</keyword>
<sequence>MNLLTISEVSKNFNISTRTLRYYEQIGILQSKKKEDYAYRTYDQVDVRRLQQIIVLRKLRISLKQIKAIFQNTEQTRIVEIFLENISGIDNEIAALSTIKNILNSLIERLSESTKIGINLDLLQDYDILKVVETLGLSKINLKGEKSMEELNKANENLSKLQDKDVRIIYLPPATVASVHCIGGLPEIETGNLLNKFIIESKLYDVKPDFRHYGFNNPNGNIPDGSDHGYERWITIPEGFEVKAPSTKKYFQGGLYCAYMISMGAFDEWSRLYNWAQNNDKYELNYKEEMIEPQCMEEHLNYINKYMLSPEDSTIQIDLLLPVKEKVF</sequence>
<keyword evidence="1" id="KW-0678">Repressor</keyword>
<dbReference type="SMART" id="SM00422">
    <property type="entry name" value="HTH_MERR"/>
    <property type="match status" value="1"/>
</dbReference>
<dbReference type="EMBL" id="BQXY01000006">
    <property type="protein sequence ID" value="GKU26644.1"/>
    <property type="molecule type" value="Genomic_DNA"/>
</dbReference>
<proteinExistence type="predicted"/>
<dbReference type="PANTHER" id="PTHR30204:SF69">
    <property type="entry name" value="MERR-FAMILY TRANSCRIPTIONAL REGULATOR"/>
    <property type="match status" value="1"/>
</dbReference>
<evidence type="ECO:0000256" key="2">
    <source>
        <dbReference type="ARBA" id="ARBA00023015"/>
    </source>
</evidence>
<keyword evidence="4" id="KW-0804">Transcription</keyword>
<dbReference type="RefSeq" id="WP_261853538.1">
    <property type="nucleotide sequence ID" value="NZ_BQXY01000006.1"/>
</dbReference>
<accession>A0A9W5Y4W4</accession>
<dbReference type="PANTHER" id="PTHR30204">
    <property type="entry name" value="REDOX-CYCLING DRUG-SENSING TRANSCRIPTIONAL ACTIVATOR SOXR"/>
    <property type="match status" value="1"/>
</dbReference>
<dbReference type="CDD" id="cd00592">
    <property type="entry name" value="HTH_MerR-like"/>
    <property type="match status" value="1"/>
</dbReference>
<dbReference type="Gene3D" id="3.20.80.10">
    <property type="entry name" value="Regulatory factor, effector binding domain"/>
    <property type="match status" value="1"/>
</dbReference>
<evidence type="ECO:0000313" key="6">
    <source>
        <dbReference type="EMBL" id="GKU26644.1"/>
    </source>
</evidence>
<dbReference type="AlphaFoldDB" id="A0A9W5Y4W4"/>